<evidence type="ECO:0000313" key="2">
    <source>
        <dbReference type="Proteomes" id="UP000602381"/>
    </source>
</evidence>
<evidence type="ECO:0000313" key="1">
    <source>
        <dbReference type="EMBL" id="GGO16067.1"/>
    </source>
</evidence>
<dbReference type="Proteomes" id="UP000602381">
    <property type="component" value="Unassembled WGS sequence"/>
</dbReference>
<name>A0ABQ2LGC5_9PROT</name>
<keyword evidence="2" id="KW-1185">Reference proteome</keyword>
<dbReference type="EMBL" id="BMOV01000010">
    <property type="protein sequence ID" value="GGO16067.1"/>
    <property type="molecule type" value="Genomic_DNA"/>
</dbReference>
<reference evidence="2" key="1">
    <citation type="journal article" date="2019" name="Int. J. Syst. Evol. Microbiol.">
        <title>The Global Catalogue of Microorganisms (GCM) 10K type strain sequencing project: providing services to taxonomists for standard genome sequencing and annotation.</title>
        <authorList>
            <consortium name="The Broad Institute Genomics Platform"/>
            <consortium name="The Broad Institute Genome Sequencing Center for Infectious Disease"/>
            <person name="Wu L."/>
            <person name="Ma J."/>
        </authorList>
    </citation>
    <scope>NUCLEOTIDE SEQUENCE [LARGE SCALE GENOMIC DNA]</scope>
    <source>
        <strain evidence="2">JCM 17843</strain>
    </source>
</reference>
<protein>
    <submittedName>
        <fullName evidence="1">Uncharacterized protein</fullName>
    </submittedName>
</protein>
<proteinExistence type="predicted"/>
<sequence>MKIIKVSDATYRAIAEAAVLPFRSTGTRQPDGTWLVPIEDDNWERIEAHRLPGETDDDTIQRVIHVNRGRPLN</sequence>
<accession>A0ABQ2LGC5</accession>
<dbReference type="RefSeq" id="WP_150006465.1">
    <property type="nucleotide sequence ID" value="NZ_BMOV01000010.1"/>
</dbReference>
<organism evidence="1 2">
    <name type="scientific">Iodidimonas muriae</name>
    <dbReference type="NCBI Taxonomy" id="261467"/>
    <lineage>
        <taxon>Bacteria</taxon>
        <taxon>Pseudomonadati</taxon>
        <taxon>Pseudomonadota</taxon>
        <taxon>Alphaproteobacteria</taxon>
        <taxon>Iodidimonadales</taxon>
        <taxon>Iodidimonadaceae</taxon>
        <taxon>Iodidimonas</taxon>
    </lineage>
</organism>
<gene>
    <name evidence="1" type="ORF">GCM10007972_24690</name>
</gene>
<comment type="caution">
    <text evidence="1">The sequence shown here is derived from an EMBL/GenBank/DDBJ whole genome shotgun (WGS) entry which is preliminary data.</text>
</comment>